<feature type="transmembrane region" description="Helical" evidence="6">
    <location>
        <begin position="54"/>
        <end position="75"/>
    </location>
</feature>
<dbReference type="RefSeq" id="WP_076284009.1">
    <property type="nucleotide sequence ID" value="NZ_MPTW01000003.1"/>
</dbReference>
<feature type="transmembrane region" description="Helical" evidence="6">
    <location>
        <begin position="111"/>
        <end position="134"/>
    </location>
</feature>
<organism evidence="8 9">
    <name type="scientific">Paenibacillus odorifer</name>
    <dbReference type="NCBI Taxonomy" id="189426"/>
    <lineage>
        <taxon>Bacteria</taxon>
        <taxon>Bacillati</taxon>
        <taxon>Bacillota</taxon>
        <taxon>Bacilli</taxon>
        <taxon>Bacillales</taxon>
        <taxon>Paenibacillaceae</taxon>
        <taxon>Paenibacillus</taxon>
    </lineage>
</organism>
<name>A0A1R0ZL21_9BACL</name>
<dbReference type="Proteomes" id="UP000187425">
    <property type="component" value="Unassembled WGS sequence"/>
</dbReference>
<keyword evidence="5 6" id="KW-0472">Membrane</keyword>
<accession>A0A1R0ZL21</accession>
<comment type="caution">
    <text evidence="8">The sequence shown here is derived from an EMBL/GenBank/DDBJ whole genome shotgun (WGS) entry which is preliminary data.</text>
</comment>
<comment type="subcellular location">
    <subcellularLocation>
        <location evidence="1">Cell membrane</location>
        <topology evidence="1">Multi-pass membrane protein</topology>
    </subcellularLocation>
</comment>
<dbReference type="AlphaFoldDB" id="A0A1R0ZL21"/>
<evidence type="ECO:0000259" key="7">
    <source>
        <dbReference type="Pfam" id="PF06271"/>
    </source>
</evidence>
<feature type="domain" description="RDD" evidence="7">
    <location>
        <begin position="16"/>
        <end position="170"/>
    </location>
</feature>
<proteinExistence type="predicted"/>
<dbReference type="Pfam" id="PF06271">
    <property type="entry name" value="RDD"/>
    <property type="match status" value="1"/>
</dbReference>
<evidence type="ECO:0000256" key="4">
    <source>
        <dbReference type="ARBA" id="ARBA00022989"/>
    </source>
</evidence>
<evidence type="ECO:0000313" key="9">
    <source>
        <dbReference type="Proteomes" id="UP000187425"/>
    </source>
</evidence>
<gene>
    <name evidence="8" type="ORF">BSK65_08015</name>
</gene>
<dbReference type="InterPro" id="IPR051791">
    <property type="entry name" value="Pra-immunoreactive"/>
</dbReference>
<protein>
    <recommendedName>
        <fullName evidence="7">RDD domain-containing protein</fullName>
    </recommendedName>
</protein>
<keyword evidence="2" id="KW-1003">Cell membrane</keyword>
<evidence type="ECO:0000256" key="1">
    <source>
        <dbReference type="ARBA" id="ARBA00004651"/>
    </source>
</evidence>
<evidence type="ECO:0000256" key="2">
    <source>
        <dbReference type="ARBA" id="ARBA00022475"/>
    </source>
</evidence>
<feature type="transmembrane region" description="Helical" evidence="6">
    <location>
        <begin position="21"/>
        <end position="42"/>
    </location>
</feature>
<keyword evidence="3 6" id="KW-0812">Transmembrane</keyword>
<evidence type="ECO:0000256" key="6">
    <source>
        <dbReference type="SAM" id="Phobius"/>
    </source>
</evidence>
<evidence type="ECO:0000256" key="5">
    <source>
        <dbReference type="ARBA" id="ARBA00023136"/>
    </source>
</evidence>
<dbReference type="GO" id="GO:0005886">
    <property type="term" value="C:plasma membrane"/>
    <property type="evidence" value="ECO:0007669"/>
    <property type="project" value="UniProtKB-SubCell"/>
</dbReference>
<keyword evidence="4 6" id="KW-1133">Transmembrane helix</keyword>
<dbReference type="OrthoDB" id="9793824at2"/>
<sequence>MDNYKVERLEQEDFIGFWKRVLATILDLLIILIPAVIVYWIFNSLAVSLHSEIPIILEYIFFVVFDVFMIVRFGGTPGKLILKMKIVNQQGNIPTLKEALIRNIFRIMSTIFSMIVGVSLYDLTVISTTLNLWAPLATDLSKILGLIMLVDYLFVAFTPRKRALHDMMAGTYVVDKSAI</sequence>
<evidence type="ECO:0000256" key="3">
    <source>
        <dbReference type="ARBA" id="ARBA00022692"/>
    </source>
</evidence>
<dbReference type="EMBL" id="MPTW01000003">
    <property type="protein sequence ID" value="OME72307.1"/>
    <property type="molecule type" value="Genomic_DNA"/>
</dbReference>
<dbReference type="PANTHER" id="PTHR36115:SF4">
    <property type="entry name" value="MEMBRANE PROTEIN"/>
    <property type="match status" value="1"/>
</dbReference>
<evidence type="ECO:0000313" key="8">
    <source>
        <dbReference type="EMBL" id="OME72307.1"/>
    </source>
</evidence>
<feature type="transmembrane region" description="Helical" evidence="6">
    <location>
        <begin position="140"/>
        <end position="158"/>
    </location>
</feature>
<reference evidence="8 9" key="1">
    <citation type="submission" date="2016-11" db="EMBL/GenBank/DDBJ databases">
        <title>Paenibacillus species isolates.</title>
        <authorList>
            <person name="Beno S.M."/>
        </authorList>
    </citation>
    <scope>NUCLEOTIDE SEQUENCE [LARGE SCALE GENOMIC DNA]</scope>
    <source>
        <strain evidence="8 9">FSL H7-0443</strain>
    </source>
</reference>
<dbReference type="PANTHER" id="PTHR36115">
    <property type="entry name" value="PROLINE-RICH ANTIGEN HOMOLOG-RELATED"/>
    <property type="match status" value="1"/>
</dbReference>
<dbReference type="InterPro" id="IPR010432">
    <property type="entry name" value="RDD"/>
</dbReference>